<reference evidence="2" key="1">
    <citation type="journal article" date="2016" name="Nat. Commun.">
        <title>The Gonium pectorale genome demonstrates co-option of cell cycle regulation during the evolution of multicellularity.</title>
        <authorList>
            <person name="Hanschen E.R."/>
            <person name="Marriage T.N."/>
            <person name="Ferris P.J."/>
            <person name="Hamaji T."/>
            <person name="Toyoda A."/>
            <person name="Fujiyama A."/>
            <person name="Neme R."/>
            <person name="Noguchi H."/>
            <person name="Minakuchi Y."/>
            <person name="Suzuki M."/>
            <person name="Kawai-Toyooka H."/>
            <person name="Smith D.R."/>
            <person name="Sparks H."/>
            <person name="Anderson J."/>
            <person name="Bakaric R."/>
            <person name="Luria V."/>
            <person name="Karger A."/>
            <person name="Kirschner M.W."/>
            <person name="Durand P.M."/>
            <person name="Michod R.E."/>
            <person name="Nozaki H."/>
            <person name="Olson B.J."/>
        </authorList>
    </citation>
    <scope>NUCLEOTIDE SEQUENCE [LARGE SCALE GENOMIC DNA]</scope>
    <source>
        <strain evidence="2">NIES-2863</strain>
    </source>
</reference>
<dbReference type="Proteomes" id="UP000075714">
    <property type="component" value="Unassembled WGS sequence"/>
</dbReference>
<organism evidence="1 2">
    <name type="scientific">Gonium pectorale</name>
    <name type="common">Green alga</name>
    <dbReference type="NCBI Taxonomy" id="33097"/>
    <lineage>
        <taxon>Eukaryota</taxon>
        <taxon>Viridiplantae</taxon>
        <taxon>Chlorophyta</taxon>
        <taxon>core chlorophytes</taxon>
        <taxon>Chlorophyceae</taxon>
        <taxon>CS clade</taxon>
        <taxon>Chlamydomonadales</taxon>
        <taxon>Volvocaceae</taxon>
        <taxon>Gonium</taxon>
    </lineage>
</organism>
<evidence type="ECO:0000313" key="1">
    <source>
        <dbReference type="EMBL" id="KXZ46021.1"/>
    </source>
</evidence>
<comment type="caution">
    <text evidence="1">The sequence shown here is derived from an EMBL/GenBank/DDBJ whole genome shotgun (WGS) entry which is preliminary data.</text>
</comment>
<dbReference type="AlphaFoldDB" id="A0A150G887"/>
<dbReference type="EMBL" id="LSYV01000049">
    <property type="protein sequence ID" value="KXZ46021.1"/>
    <property type="molecule type" value="Genomic_DNA"/>
</dbReference>
<evidence type="ECO:0000313" key="2">
    <source>
        <dbReference type="Proteomes" id="UP000075714"/>
    </source>
</evidence>
<accession>A0A150G887</accession>
<protein>
    <recommendedName>
        <fullName evidence="3">BTB domain-containing protein</fullName>
    </recommendedName>
</protein>
<dbReference type="STRING" id="33097.A0A150G887"/>
<gene>
    <name evidence="1" type="ORF">GPECTOR_48g454</name>
</gene>
<keyword evidence="2" id="KW-1185">Reference proteome</keyword>
<name>A0A150G887_GONPE</name>
<evidence type="ECO:0008006" key="3">
    <source>
        <dbReference type="Google" id="ProtNLM"/>
    </source>
</evidence>
<dbReference type="OrthoDB" id="548967at2759"/>
<proteinExistence type="predicted"/>
<sequence length="213" mass="22365">MKPSVTHGSAAAPPAEPGRVTLTFPSGETLSAQVVALQNASRVLKNALAQPLPTPGVLALDDDADAAAAWTPVVQMAEMSAYPPELVKWDNLEGLLRLADKYDMQVVGAACADFLTRNKASLTLDEPLTSPKNVLLAASLIDRHYRGGGSPAGYRGADIALKSALADLRQSASARAVAAKLRALNQDERYAKVVSAPVQVNAQNEPAVMRLAT</sequence>